<dbReference type="PANTHER" id="PTHR45660:SF11">
    <property type="entry name" value="OS08G0400200 PROTEIN"/>
    <property type="match status" value="1"/>
</dbReference>
<keyword evidence="2 3" id="KW-0539">Nucleus</keyword>
<feature type="region of interest" description="Disordered" evidence="4">
    <location>
        <begin position="380"/>
        <end position="406"/>
    </location>
</feature>
<dbReference type="Proteomes" id="UP001497457">
    <property type="component" value="Chromosome 28b"/>
</dbReference>
<sequence>MDYLREAGLAARYRVAPTPAAAADVRGWSSSWPQRPGAGDRRGALPPRPPPPRRGGGGGGGGAARGAGEAGDGARDARRVGGGGGAGKAEDDAGGGSGGGAGTARSSGVVARTGPSAESEAGGNAGAADVPGGGGAARVLAVAVAKPEGGSGGGEVGSKKRAFASLAAPLEEGSGGGEVGSDKRPFASSAAAAPRAFPPPKRRLVSAVRRFPPGCGRGVDDFSRLVTTAPALPGGGSAASPTKPATAAAVAAAARHPPSVDEAGSGGVLEKASAAVDGPRLVVAPARHSGALPTKHAATADRHPPSVGEAGSGGVLEKPSAADDGSRVVAMPARPGCASLTKPAAADHHPPSAGKAGSGGVLEKPSAAVDGSRVVAVPAHPGCVSPTKRAAAVRHPPSVGEAGSSGMLKVSAEVDGSQLVVAPERHSGGCAASPTKPSAASHRSVGEAGSSGVLKVSAALVPHPVADGGRHDPHAAALKSSEPSRRSGIAAAADGLLDTDSQGCSGTGGFGSGKEVVRFLPKPGMMSAIRRFPPGCGRIKVLQPLNRSAEKCPETESKDSSTSSDSFGPNNEVSVKGSDHVRLKVASACTMGSIRKVEDLVRFPPGCGRVKVLQPLNKSAEKCPETESKDSSTSSDSFGPNNKVSVKHPDHVRLKVASACTMGSISKVEDLVDSILADDAFLKAEYAYQRKLQLKLNGSSDARSKFKMICGRFQFICKAIVQFVEQRSLKISRIDIAASKVIKTLPGFTQLGPIIGDVPGVEVGDEFVYRVQLSLVGLHRPLQPGIDSMKDENGVLVAISIVASGGYPDELSSSGELIYTGFGGKYAGKKSDENQKLEGGNLALKNCIQTMTPVRVIHGFKGREEGSNSRAKGATAFTYDGLYHVVDYWREGQAGSKVFKYKLLRIPGQPELSHRRKTGIMC</sequence>
<feature type="domain" description="YDG" evidence="5">
    <location>
        <begin position="756"/>
        <end position="905"/>
    </location>
</feature>
<dbReference type="InterPro" id="IPR036987">
    <property type="entry name" value="SRA-YDG_sf"/>
</dbReference>
<feature type="region of interest" description="Disordered" evidence="4">
    <location>
        <begin position="289"/>
        <end position="327"/>
    </location>
</feature>
<dbReference type="AlphaFoldDB" id="A0ABC9C1C3"/>
<dbReference type="InterPro" id="IPR015947">
    <property type="entry name" value="PUA-like_sf"/>
</dbReference>
<feature type="compositionally biased region" description="Basic and acidic residues" evidence="4">
    <location>
        <begin position="619"/>
        <end position="630"/>
    </location>
</feature>
<dbReference type="InterPro" id="IPR003105">
    <property type="entry name" value="SRA_YDG"/>
</dbReference>
<evidence type="ECO:0000256" key="3">
    <source>
        <dbReference type="PROSITE-ProRule" id="PRU00358"/>
    </source>
</evidence>
<comment type="subcellular location">
    <subcellularLocation>
        <location evidence="1">Chromosome</location>
    </subcellularLocation>
    <subcellularLocation>
        <location evidence="3">Nucleus</location>
    </subcellularLocation>
</comment>
<gene>
    <name evidence="6" type="ORF">URODEC1_LOCUS70764</name>
</gene>
<feature type="region of interest" description="Disordered" evidence="4">
    <location>
        <begin position="467"/>
        <end position="487"/>
    </location>
</feature>
<evidence type="ECO:0000256" key="2">
    <source>
        <dbReference type="ARBA" id="ARBA00023242"/>
    </source>
</evidence>
<feature type="compositionally biased region" description="Basic and acidic residues" evidence="4">
    <location>
        <begin position="548"/>
        <end position="559"/>
    </location>
</feature>
<feature type="compositionally biased region" description="Low complexity" evidence="4">
    <location>
        <begin position="114"/>
        <end position="130"/>
    </location>
</feature>
<evidence type="ECO:0000259" key="5">
    <source>
        <dbReference type="PROSITE" id="PS51015"/>
    </source>
</evidence>
<feature type="region of interest" description="Disordered" evidence="4">
    <location>
        <begin position="547"/>
        <end position="575"/>
    </location>
</feature>
<proteinExistence type="predicted"/>
<reference evidence="7" key="1">
    <citation type="submission" date="2024-06" db="EMBL/GenBank/DDBJ databases">
        <authorList>
            <person name="Ryan C."/>
        </authorList>
    </citation>
    <scope>NUCLEOTIDE SEQUENCE [LARGE SCALE GENOMIC DNA]</scope>
</reference>
<evidence type="ECO:0000256" key="4">
    <source>
        <dbReference type="SAM" id="MobiDB-lite"/>
    </source>
</evidence>
<protein>
    <recommendedName>
        <fullName evidence="5">YDG domain-containing protein</fullName>
    </recommendedName>
</protein>
<feature type="region of interest" description="Disordered" evidence="4">
    <location>
        <begin position="10"/>
        <end position="134"/>
    </location>
</feature>
<dbReference type="InterPro" id="IPR051357">
    <property type="entry name" value="H3K9_HMTase_SUVAR3-9"/>
</dbReference>
<dbReference type="GO" id="GO:0005634">
    <property type="term" value="C:nucleus"/>
    <property type="evidence" value="ECO:0007669"/>
    <property type="project" value="UniProtKB-SubCell"/>
</dbReference>
<dbReference type="EMBL" id="OZ075138">
    <property type="protein sequence ID" value="CAL5012179.1"/>
    <property type="molecule type" value="Genomic_DNA"/>
</dbReference>
<feature type="region of interest" description="Disordered" evidence="4">
    <location>
        <begin position="425"/>
        <end position="447"/>
    </location>
</feature>
<feature type="compositionally biased region" description="Gly residues" evidence="4">
    <location>
        <begin position="54"/>
        <end position="71"/>
    </location>
</feature>
<feature type="region of interest" description="Disordered" evidence="4">
    <location>
        <begin position="339"/>
        <end position="365"/>
    </location>
</feature>
<feature type="compositionally biased region" description="Low complexity" evidence="4">
    <location>
        <begin position="233"/>
        <end position="254"/>
    </location>
</feature>
<accession>A0ABC9C1C3</accession>
<name>A0ABC9C1C3_9POAL</name>
<dbReference type="PROSITE" id="PS51015">
    <property type="entry name" value="YDG"/>
    <property type="match status" value="1"/>
</dbReference>
<dbReference type="Gene3D" id="2.30.280.10">
    <property type="entry name" value="SRA-YDG"/>
    <property type="match status" value="1"/>
</dbReference>
<reference evidence="6 7" key="2">
    <citation type="submission" date="2024-10" db="EMBL/GenBank/DDBJ databases">
        <authorList>
            <person name="Ryan C."/>
        </authorList>
    </citation>
    <scope>NUCLEOTIDE SEQUENCE [LARGE SCALE GENOMIC DNA]</scope>
</reference>
<feature type="region of interest" description="Disordered" evidence="4">
    <location>
        <begin position="170"/>
        <end position="198"/>
    </location>
</feature>
<dbReference type="PANTHER" id="PTHR45660">
    <property type="entry name" value="HISTONE-LYSINE N-METHYLTRANSFERASE SETMAR"/>
    <property type="match status" value="1"/>
</dbReference>
<evidence type="ECO:0000313" key="7">
    <source>
        <dbReference type="Proteomes" id="UP001497457"/>
    </source>
</evidence>
<dbReference type="Pfam" id="PF02182">
    <property type="entry name" value="SAD_SRA"/>
    <property type="match status" value="1"/>
</dbReference>
<organism evidence="6 7">
    <name type="scientific">Urochloa decumbens</name>
    <dbReference type="NCBI Taxonomy" id="240449"/>
    <lineage>
        <taxon>Eukaryota</taxon>
        <taxon>Viridiplantae</taxon>
        <taxon>Streptophyta</taxon>
        <taxon>Embryophyta</taxon>
        <taxon>Tracheophyta</taxon>
        <taxon>Spermatophyta</taxon>
        <taxon>Magnoliopsida</taxon>
        <taxon>Liliopsida</taxon>
        <taxon>Poales</taxon>
        <taxon>Poaceae</taxon>
        <taxon>PACMAD clade</taxon>
        <taxon>Panicoideae</taxon>
        <taxon>Panicodae</taxon>
        <taxon>Paniceae</taxon>
        <taxon>Melinidinae</taxon>
        <taxon>Urochloa</taxon>
    </lineage>
</organism>
<feature type="region of interest" description="Disordered" evidence="4">
    <location>
        <begin position="619"/>
        <end position="644"/>
    </location>
</feature>
<dbReference type="SUPFAM" id="SSF88697">
    <property type="entry name" value="PUA domain-like"/>
    <property type="match status" value="1"/>
</dbReference>
<feature type="region of interest" description="Disordered" evidence="4">
    <location>
        <begin position="233"/>
        <end position="265"/>
    </location>
</feature>
<evidence type="ECO:0000313" key="6">
    <source>
        <dbReference type="EMBL" id="CAL5012179.1"/>
    </source>
</evidence>
<keyword evidence="7" id="KW-1185">Reference proteome</keyword>
<dbReference type="GO" id="GO:0005694">
    <property type="term" value="C:chromosome"/>
    <property type="evidence" value="ECO:0007669"/>
    <property type="project" value="UniProtKB-SubCell"/>
</dbReference>
<feature type="compositionally biased region" description="Low complexity" evidence="4">
    <location>
        <begin position="186"/>
        <end position="195"/>
    </location>
</feature>
<evidence type="ECO:0000256" key="1">
    <source>
        <dbReference type="ARBA" id="ARBA00004286"/>
    </source>
</evidence>
<dbReference type="SMART" id="SM00466">
    <property type="entry name" value="SRA"/>
    <property type="match status" value="1"/>
</dbReference>